<reference evidence="1" key="1">
    <citation type="journal article" date="2014" name="Front. Microbiol.">
        <title>High frequency of phylogenetically diverse reductive dehalogenase-homologous genes in deep subseafloor sedimentary metagenomes.</title>
        <authorList>
            <person name="Kawai M."/>
            <person name="Futagami T."/>
            <person name="Toyoda A."/>
            <person name="Takaki Y."/>
            <person name="Nishi S."/>
            <person name="Hori S."/>
            <person name="Arai W."/>
            <person name="Tsubouchi T."/>
            <person name="Morono Y."/>
            <person name="Uchiyama I."/>
            <person name="Ito T."/>
            <person name="Fujiyama A."/>
            <person name="Inagaki F."/>
            <person name="Takami H."/>
        </authorList>
    </citation>
    <scope>NUCLEOTIDE SEQUENCE</scope>
    <source>
        <strain evidence="1">Expedition CK06-06</strain>
    </source>
</reference>
<evidence type="ECO:0000313" key="1">
    <source>
        <dbReference type="EMBL" id="GAG70331.1"/>
    </source>
</evidence>
<gene>
    <name evidence="1" type="ORF">S01H4_18497</name>
</gene>
<proteinExistence type="predicted"/>
<protein>
    <submittedName>
        <fullName evidence="1">Uncharacterized protein</fullName>
    </submittedName>
</protein>
<accession>X1BE95</accession>
<feature type="non-terminal residue" evidence="1">
    <location>
        <position position="396"/>
    </location>
</feature>
<dbReference type="AlphaFoldDB" id="X1BE95"/>
<name>X1BE95_9ZZZZ</name>
<organism evidence="1">
    <name type="scientific">marine sediment metagenome</name>
    <dbReference type="NCBI Taxonomy" id="412755"/>
    <lineage>
        <taxon>unclassified sequences</taxon>
        <taxon>metagenomes</taxon>
        <taxon>ecological metagenomes</taxon>
    </lineage>
</organism>
<comment type="caution">
    <text evidence="1">The sequence shown here is derived from an EMBL/GenBank/DDBJ whole genome shotgun (WGS) entry which is preliminary data.</text>
</comment>
<sequence>MGYIGDVGTYTIPITGSTVAFYSQTQLLTPDDPLVGSFYRWRWTFDDATVYSRTGQIGYEDAGWIVTTKDYIYFTGTTFTLNDVLPPSYTQADLLSYILKKYNLYVFADDADKKLIWLLTYDDFYINDVLDWSKKFSTDELKINDTSKELYQEYIFTNNVNDKINKAYDEQYSESVYQKNITNDNETSLKTDKEIKLNSENIIYNYGLKVCTTNGTSNTLKPLGVGLNDKKNSKTYFGYINKNYVNPNSAPADEHLNVVREGYWDIYGFSQTFIWLQKELDYYNTFTHFDLSGVTNTASMSVLNEQETFCDLWSSNNTFLFDYTGETITNNTLYNRFWKADTEKKINAQQRFLKTKMFLNEHDVKIENFRKKIWIDNEKLGSAYYRLNKLVFPSNE</sequence>
<dbReference type="EMBL" id="BART01008206">
    <property type="protein sequence ID" value="GAG70331.1"/>
    <property type="molecule type" value="Genomic_DNA"/>
</dbReference>